<dbReference type="InterPro" id="IPR036388">
    <property type="entry name" value="WH-like_DNA-bd_sf"/>
</dbReference>
<sequence length="120" mass="13390">MTRSRAQDQDVCGVTAAIAVIDGKWKTGLLWLLEQGPQRPGALRRQLPGLSEKVLTQALREMEQDGLVHREVHDVLPLKTEYTLTPFGQDLATALAPLSDWGHRRLLRMQEGPELLSAAR</sequence>
<accession>A0A1G9H938</accession>
<dbReference type="PROSITE" id="PS51118">
    <property type="entry name" value="HTH_HXLR"/>
    <property type="match status" value="1"/>
</dbReference>
<dbReference type="OrthoDB" id="370168at2"/>
<dbReference type="InterPro" id="IPR002577">
    <property type="entry name" value="HTH_HxlR"/>
</dbReference>
<dbReference type="PANTHER" id="PTHR33204">
    <property type="entry name" value="TRANSCRIPTIONAL REGULATOR, MARR FAMILY"/>
    <property type="match status" value="1"/>
</dbReference>
<reference evidence="5 6" key="1">
    <citation type="submission" date="2016-10" db="EMBL/GenBank/DDBJ databases">
        <authorList>
            <person name="de Groot N.N."/>
        </authorList>
    </citation>
    <scope>NUCLEOTIDE SEQUENCE [LARGE SCALE GENOMIC DNA]</scope>
    <source>
        <strain evidence="5 6">CGMCC 4.5727</strain>
    </source>
</reference>
<dbReference type="PANTHER" id="PTHR33204:SF29">
    <property type="entry name" value="TRANSCRIPTIONAL REGULATOR"/>
    <property type="match status" value="1"/>
</dbReference>
<dbReference type="GO" id="GO:0003677">
    <property type="term" value="F:DNA binding"/>
    <property type="evidence" value="ECO:0007669"/>
    <property type="project" value="UniProtKB-KW"/>
</dbReference>
<evidence type="ECO:0000256" key="1">
    <source>
        <dbReference type="ARBA" id="ARBA00023015"/>
    </source>
</evidence>
<keyword evidence="1" id="KW-0805">Transcription regulation</keyword>
<name>A0A1G9H938_9ACTN</name>
<gene>
    <name evidence="5" type="ORF">SAMN05421806_11856</name>
</gene>
<evidence type="ECO:0000256" key="2">
    <source>
        <dbReference type="ARBA" id="ARBA00023125"/>
    </source>
</evidence>
<evidence type="ECO:0000313" key="5">
    <source>
        <dbReference type="EMBL" id="SDL09412.1"/>
    </source>
</evidence>
<keyword evidence="2 5" id="KW-0238">DNA-binding</keyword>
<feature type="domain" description="HTH hxlR-type" evidence="4">
    <location>
        <begin position="12"/>
        <end position="110"/>
    </location>
</feature>
<dbReference type="InterPro" id="IPR036390">
    <property type="entry name" value="WH_DNA-bd_sf"/>
</dbReference>
<evidence type="ECO:0000313" key="6">
    <source>
        <dbReference type="Proteomes" id="UP000199155"/>
    </source>
</evidence>
<protein>
    <submittedName>
        <fullName evidence="5">DNA-binding transcriptional regulator, HxlR family</fullName>
    </submittedName>
</protein>
<organism evidence="5 6">
    <name type="scientific">Streptomyces indicus</name>
    <dbReference type="NCBI Taxonomy" id="417292"/>
    <lineage>
        <taxon>Bacteria</taxon>
        <taxon>Bacillati</taxon>
        <taxon>Actinomycetota</taxon>
        <taxon>Actinomycetes</taxon>
        <taxon>Kitasatosporales</taxon>
        <taxon>Streptomycetaceae</taxon>
        <taxon>Streptomyces</taxon>
    </lineage>
</organism>
<keyword evidence="3" id="KW-0804">Transcription</keyword>
<proteinExistence type="predicted"/>
<dbReference type="EMBL" id="FNFF01000018">
    <property type="protein sequence ID" value="SDL09412.1"/>
    <property type="molecule type" value="Genomic_DNA"/>
</dbReference>
<dbReference type="RefSeq" id="WP_093616281.1">
    <property type="nucleotide sequence ID" value="NZ_FNFF01000018.1"/>
</dbReference>
<dbReference type="SUPFAM" id="SSF46785">
    <property type="entry name" value="Winged helix' DNA-binding domain"/>
    <property type="match status" value="1"/>
</dbReference>
<dbReference type="Gene3D" id="1.10.10.10">
    <property type="entry name" value="Winged helix-like DNA-binding domain superfamily/Winged helix DNA-binding domain"/>
    <property type="match status" value="1"/>
</dbReference>
<keyword evidence="6" id="KW-1185">Reference proteome</keyword>
<dbReference type="STRING" id="417292.SAMN05421806_11856"/>
<dbReference type="AlphaFoldDB" id="A0A1G9H938"/>
<evidence type="ECO:0000259" key="4">
    <source>
        <dbReference type="PROSITE" id="PS51118"/>
    </source>
</evidence>
<dbReference type="Proteomes" id="UP000199155">
    <property type="component" value="Unassembled WGS sequence"/>
</dbReference>
<dbReference type="Pfam" id="PF01638">
    <property type="entry name" value="HxlR"/>
    <property type="match status" value="1"/>
</dbReference>
<evidence type="ECO:0000256" key="3">
    <source>
        <dbReference type="ARBA" id="ARBA00023163"/>
    </source>
</evidence>